<keyword evidence="3" id="KW-1185">Reference proteome</keyword>
<evidence type="ECO:0000313" key="2">
    <source>
        <dbReference type="EMBL" id="KUM99098.1"/>
    </source>
</evidence>
<dbReference type="STRING" id="67386.AQI95_40645"/>
<dbReference type="Proteomes" id="UP000053127">
    <property type="component" value="Unassembled WGS sequence"/>
</dbReference>
<evidence type="ECO:0000256" key="1">
    <source>
        <dbReference type="SAM" id="SignalP"/>
    </source>
</evidence>
<feature type="signal peptide" evidence="1">
    <location>
        <begin position="1"/>
        <end position="30"/>
    </location>
</feature>
<keyword evidence="2" id="KW-0808">Transferase</keyword>
<dbReference type="EMBL" id="LMWN01000068">
    <property type="protein sequence ID" value="KUM99098.1"/>
    <property type="molecule type" value="Genomic_DNA"/>
</dbReference>
<dbReference type="GO" id="GO:0016301">
    <property type="term" value="F:kinase activity"/>
    <property type="evidence" value="ECO:0007669"/>
    <property type="project" value="UniProtKB-KW"/>
</dbReference>
<protein>
    <submittedName>
        <fullName evidence="2">ATP nucleotide 3'-pyrophosphokinase</fullName>
    </submittedName>
</protein>
<feature type="chain" id="PRO_5007153784" evidence="1">
    <location>
        <begin position="31"/>
        <end position="269"/>
    </location>
</feature>
<name>A0A117PZ96_9ACTN</name>
<sequence length="269" mass="28944">MSTHHLGRAAAVLAAALTLATATTGLTAYAADPYDTTGKRATAMRSDGGAGQCDDAPDGWEGDGLCLNAADNRKVDAYLARARAAEPSISHEVRAAAVLSKAELVGFDYRLKSPDSLKRKVATDLKEHPERNTDDVLARLGDAVRYTLQWPDGRYVKGVTIASTVLSGWGNDTTKWSNTWGREKGYKGLNTGWRAPGSRQLFEVQFHTPASKFAQEATHKLYEEQRLPSTSPERKKELQHQQDAIFAAVPVPDGAPALSSPTARPASAA</sequence>
<gene>
    <name evidence="2" type="ORF">AQI95_40645</name>
</gene>
<dbReference type="OrthoDB" id="4104600at2"/>
<dbReference type="AlphaFoldDB" id="A0A117PZ96"/>
<accession>A0A117PZ96</accession>
<organism evidence="2 3">
    <name type="scientific">Streptomyces yokosukanensis</name>
    <dbReference type="NCBI Taxonomy" id="67386"/>
    <lineage>
        <taxon>Bacteria</taxon>
        <taxon>Bacillati</taxon>
        <taxon>Actinomycetota</taxon>
        <taxon>Actinomycetes</taxon>
        <taxon>Kitasatosporales</taxon>
        <taxon>Streptomycetaceae</taxon>
        <taxon>Streptomyces</taxon>
    </lineage>
</organism>
<comment type="caution">
    <text evidence="2">The sequence shown here is derived from an EMBL/GenBank/DDBJ whole genome shotgun (WGS) entry which is preliminary data.</text>
</comment>
<keyword evidence="2" id="KW-0418">Kinase</keyword>
<dbReference type="RefSeq" id="WP_067136015.1">
    <property type="nucleotide sequence ID" value="NZ_KQ948233.1"/>
</dbReference>
<evidence type="ECO:0000313" key="3">
    <source>
        <dbReference type="Proteomes" id="UP000053127"/>
    </source>
</evidence>
<keyword evidence="1" id="KW-0732">Signal</keyword>
<proteinExistence type="predicted"/>
<reference evidence="2 3" key="1">
    <citation type="submission" date="2015-10" db="EMBL/GenBank/DDBJ databases">
        <title>Draft genome sequence of Streptomyces yokosukanensis DSM 40224, type strain for the species Streptomyces yokosukanensis.</title>
        <authorList>
            <person name="Ruckert C."/>
            <person name="Winkler A."/>
            <person name="Kalinowski J."/>
            <person name="Kampfer P."/>
            <person name="Glaeser S."/>
        </authorList>
    </citation>
    <scope>NUCLEOTIDE SEQUENCE [LARGE SCALE GENOMIC DNA]</scope>
    <source>
        <strain evidence="2 3">DSM 40224</strain>
    </source>
</reference>